<evidence type="ECO:0000313" key="2">
    <source>
        <dbReference type="EMBL" id="MTU43903.1"/>
    </source>
</evidence>
<comment type="caution">
    <text evidence="2">The sequence shown here is derived from an EMBL/GenBank/DDBJ whole genome shotgun (WGS) entry which is preliminary data.</text>
</comment>
<reference evidence="2 3" key="1">
    <citation type="journal article" date="2019" name="Nat. Med.">
        <title>A library of human gut bacterial isolates paired with longitudinal multiomics data enables mechanistic microbiome research.</title>
        <authorList>
            <person name="Poyet M."/>
            <person name="Groussin M."/>
            <person name="Gibbons S.M."/>
            <person name="Avila-Pacheco J."/>
            <person name="Jiang X."/>
            <person name="Kearney S.M."/>
            <person name="Perrotta A.R."/>
            <person name="Berdy B."/>
            <person name="Zhao S."/>
            <person name="Lieberman T.D."/>
            <person name="Swanson P.K."/>
            <person name="Smith M."/>
            <person name="Roesemann S."/>
            <person name="Alexander J.E."/>
            <person name="Rich S.A."/>
            <person name="Livny J."/>
            <person name="Vlamakis H."/>
            <person name="Clish C."/>
            <person name="Bullock K."/>
            <person name="Deik A."/>
            <person name="Scott J."/>
            <person name="Pierce K.A."/>
            <person name="Xavier R.J."/>
            <person name="Alm E.J."/>
        </authorList>
    </citation>
    <scope>NUCLEOTIDE SEQUENCE [LARGE SCALE GENOMIC DNA]</scope>
    <source>
        <strain evidence="2 3">BIOML-A2</strain>
    </source>
</reference>
<dbReference type="Pfam" id="PF14239">
    <property type="entry name" value="RRXRR"/>
    <property type="match status" value="1"/>
</dbReference>
<dbReference type="EMBL" id="WNCL01000034">
    <property type="protein sequence ID" value="MTU43903.1"/>
    <property type="molecule type" value="Genomic_DNA"/>
</dbReference>
<dbReference type="Gene3D" id="1.10.30.50">
    <property type="match status" value="1"/>
</dbReference>
<keyword evidence="2" id="KW-0255">Endonuclease</keyword>
<organism evidence="2 3">
    <name type="scientific">Parasutterella excrementihominis</name>
    <dbReference type="NCBI Taxonomy" id="487175"/>
    <lineage>
        <taxon>Bacteria</taxon>
        <taxon>Pseudomonadati</taxon>
        <taxon>Pseudomonadota</taxon>
        <taxon>Betaproteobacteria</taxon>
        <taxon>Burkholderiales</taxon>
        <taxon>Sutterellaceae</taxon>
        <taxon>Parasutterella</taxon>
    </lineage>
</organism>
<evidence type="ECO:0000313" key="3">
    <source>
        <dbReference type="Proteomes" id="UP000462362"/>
    </source>
</evidence>
<proteinExistence type="predicted"/>
<dbReference type="RefSeq" id="WP_155165460.1">
    <property type="nucleotide sequence ID" value="NZ_DBGEHT010000094.1"/>
</dbReference>
<dbReference type="GO" id="GO:0004519">
    <property type="term" value="F:endonuclease activity"/>
    <property type="evidence" value="ECO:0007669"/>
    <property type="project" value="UniProtKB-KW"/>
</dbReference>
<dbReference type="CDD" id="cd00085">
    <property type="entry name" value="HNHc"/>
    <property type="match status" value="1"/>
</dbReference>
<protein>
    <submittedName>
        <fullName evidence="2">HNH endonuclease</fullName>
    </submittedName>
</protein>
<dbReference type="AlphaFoldDB" id="A0A6I3SC50"/>
<keyword evidence="2" id="KW-0378">Hydrolase</keyword>
<dbReference type="Proteomes" id="UP000462362">
    <property type="component" value="Unassembled WGS sequence"/>
</dbReference>
<gene>
    <name evidence="2" type="ORF">GMD42_09810</name>
</gene>
<dbReference type="InterPro" id="IPR025938">
    <property type="entry name" value="RRXRR_dom"/>
</dbReference>
<dbReference type="GO" id="GO:0008270">
    <property type="term" value="F:zinc ion binding"/>
    <property type="evidence" value="ECO:0007669"/>
    <property type="project" value="InterPro"/>
</dbReference>
<dbReference type="NCBIfam" id="NF040563">
    <property type="entry name" value="guided_IscB"/>
    <property type="match status" value="1"/>
</dbReference>
<dbReference type="InterPro" id="IPR047693">
    <property type="entry name" value="RNA-guided_IscB-like"/>
</dbReference>
<dbReference type="SMART" id="SM00507">
    <property type="entry name" value="HNHc"/>
    <property type="match status" value="1"/>
</dbReference>
<dbReference type="Pfam" id="PF01844">
    <property type="entry name" value="HNH"/>
    <property type="match status" value="1"/>
</dbReference>
<feature type="domain" description="HNH nuclease" evidence="1">
    <location>
        <begin position="183"/>
        <end position="235"/>
    </location>
</feature>
<keyword evidence="2" id="KW-0540">Nuclease</keyword>
<name>A0A6I3SC50_9BURK</name>
<dbReference type="InterPro" id="IPR002711">
    <property type="entry name" value="HNH"/>
</dbReference>
<dbReference type="InterPro" id="IPR003615">
    <property type="entry name" value="HNH_nuc"/>
</dbReference>
<dbReference type="GO" id="GO:0003676">
    <property type="term" value="F:nucleic acid binding"/>
    <property type="evidence" value="ECO:0007669"/>
    <property type="project" value="InterPro"/>
</dbReference>
<accession>A0A6I3SC50</accession>
<evidence type="ECO:0000259" key="1">
    <source>
        <dbReference type="SMART" id="SM00507"/>
    </source>
</evidence>
<sequence>MRVFILNKRGKPLMPCSPAKARLLLKEKKAIVARRTPFTIQLTIATGEAKQPVSLGVDAGYKHVGLSASTEKAELYASEVELRQDVSDLLSARRALRQSRRSRNTRYRAPRFDNRIRTKRKGWLAPTVENRINVHLSRIETVLRLLPVTKITVETASFDTQLLKNPDIAGKEYQEGEQLGFWNVREYVLFRDGHVCQHCHGRSKDPVLNVHHLESRRTGGDSPGNLITLCETCHKALHRGEIKLKAKRGRSFRAETFMGIMRWGVLNRLKASHPKLEVHNTYGYRTKHARIANGIAKSHCADAFCIAGNFGAKRLGEFFQKQTRRNNRQIHKLSILKGGIRKRNQAPFEVKGFRLFDKVACQGEEGFIFGRRSTGYFDVRKLDGTCISAGISYKKLHLLEKRRTYLTEIRKEEALPPPPEGRGLRA</sequence>